<gene>
    <name evidence="1" type="ORF">L249_8811</name>
</gene>
<reference evidence="1 2" key="1">
    <citation type="journal article" date="2015" name="BMC Genomics">
        <title>Insights from the genome of Ophiocordyceps polyrhachis-furcata to pathogenicity and host specificity in insect fungi.</title>
        <authorList>
            <person name="Wichadakul D."/>
            <person name="Kobmoo N."/>
            <person name="Ingsriswang S."/>
            <person name="Tangphatsornruang S."/>
            <person name="Chantasingh D."/>
            <person name="Luangsa-ard J.J."/>
            <person name="Eurwilaichitr L."/>
        </authorList>
    </citation>
    <scope>NUCLEOTIDE SEQUENCE [LARGE SCALE GENOMIC DNA]</scope>
    <source>
        <strain evidence="1 2">BCC 54312</strain>
    </source>
</reference>
<feature type="non-terminal residue" evidence="1">
    <location>
        <position position="1"/>
    </location>
</feature>
<sequence>PCIRILSHQSRKTVTSKSVSPFRLDDTYLRKSQYEKTSWQRLHPRVGDNDMYI</sequence>
<evidence type="ECO:0000313" key="1">
    <source>
        <dbReference type="EMBL" id="RCI08345.1"/>
    </source>
</evidence>
<comment type="caution">
    <text evidence="1">The sequence shown here is derived from an EMBL/GenBank/DDBJ whole genome shotgun (WGS) entry which is preliminary data.</text>
</comment>
<name>A0A367L1P8_9HYPO</name>
<accession>A0A367L1P8</accession>
<dbReference type="AlphaFoldDB" id="A0A367L1P8"/>
<organism evidence="1 2">
    <name type="scientific">Ophiocordyceps polyrhachis-furcata BCC 54312</name>
    <dbReference type="NCBI Taxonomy" id="1330021"/>
    <lineage>
        <taxon>Eukaryota</taxon>
        <taxon>Fungi</taxon>
        <taxon>Dikarya</taxon>
        <taxon>Ascomycota</taxon>
        <taxon>Pezizomycotina</taxon>
        <taxon>Sordariomycetes</taxon>
        <taxon>Hypocreomycetidae</taxon>
        <taxon>Hypocreales</taxon>
        <taxon>Ophiocordycipitaceae</taxon>
        <taxon>Ophiocordyceps</taxon>
    </lineage>
</organism>
<protein>
    <submittedName>
        <fullName evidence="1">Uncharacterized protein</fullName>
    </submittedName>
</protein>
<evidence type="ECO:0000313" key="2">
    <source>
        <dbReference type="Proteomes" id="UP000253664"/>
    </source>
</evidence>
<keyword evidence="2" id="KW-1185">Reference proteome</keyword>
<dbReference type="Proteomes" id="UP000253664">
    <property type="component" value="Unassembled WGS sequence"/>
</dbReference>
<dbReference type="EMBL" id="LKCN02000019">
    <property type="protein sequence ID" value="RCI08345.1"/>
    <property type="molecule type" value="Genomic_DNA"/>
</dbReference>
<proteinExistence type="predicted"/>